<evidence type="ECO:0008006" key="2">
    <source>
        <dbReference type="Google" id="ProtNLM"/>
    </source>
</evidence>
<name>A0A7S1A1G8_NOCSC</name>
<dbReference type="InterPro" id="IPR029044">
    <property type="entry name" value="Nucleotide-diphossugar_trans"/>
</dbReference>
<dbReference type="AlphaFoldDB" id="A0A7S1A1G8"/>
<evidence type="ECO:0000313" key="1">
    <source>
        <dbReference type="EMBL" id="CAD8839635.1"/>
    </source>
</evidence>
<accession>A0A7S1A1G8</accession>
<organism evidence="1">
    <name type="scientific">Noctiluca scintillans</name>
    <name type="common">Sea sparkle</name>
    <name type="synonym">Red tide dinoflagellate</name>
    <dbReference type="NCBI Taxonomy" id="2966"/>
    <lineage>
        <taxon>Eukaryota</taxon>
        <taxon>Sar</taxon>
        <taxon>Alveolata</taxon>
        <taxon>Dinophyceae</taxon>
        <taxon>Noctilucales</taxon>
        <taxon>Noctilucaceae</taxon>
        <taxon>Noctiluca</taxon>
    </lineage>
</organism>
<protein>
    <recommendedName>
        <fullName evidence="2">Hexosyltransferase</fullName>
    </recommendedName>
</protein>
<reference evidence="1" key="1">
    <citation type="submission" date="2021-01" db="EMBL/GenBank/DDBJ databases">
        <authorList>
            <person name="Corre E."/>
            <person name="Pelletier E."/>
            <person name="Niang G."/>
            <person name="Scheremetjew M."/>
            <person name="Finn R."/>
            <person name="Kale V."/>
            <person name="Holt S."/>
            <person name="Cochrane G."/>
            <person name="Meng A."/>
            <person name="Brown T."/>
            <person name="Cohen L."/>
        </authorList>
    </citation>
    <scope>NUCLEOTIDE SEQUENCE</scope>
</reference>
<dbReference type="EMBL" id="HBFQ01019942">
    <property type="protein sequence ID" value="CAD8839635.1"/>
    <property type="molecule type" value="Transcribed_RNA"/>
</dbReference>
<proteinExistence type="predicted"/>
<sequence>MNNTGMVAKAYDFLSNSQIPDNFDWIVKVDSDTFFRPGALSKILAVFDADDALAVSSWLFLEGAMEIVSRGVFRRYGRGALFNQTLNVREDSMFDDKWLDYAVKHMGGNVIVLPNTECISLVLNGYNVNKARSQVNHQELPQLARHCNEEGTWHPDLLRENFGTSPPCVRRDVVAIHPVKRVDHYLEFQRRTK</sequence>
<gene>
    <name evidence="1" type="ORF">NSCI0253_LOCUS13983</name>
</gene>
<dbReference type="SUPFAM" id="SSF53448">
    <property type="entry name" value="Nucleotide-diphospho-sugar transferases"/>
    <property type="match status" value="1"/>
</dbReference>